<accession>A0A7L4JH66</accession>
<feature type="coiled-coil region" evidence="1">
    <location>
        <begin position="658"/>
        <end position="696"/>
    </location>
</feature>
<dbReference type="PANTHER" id="PTHR31540:SF1">
    <property type="entry name" value="CENTROSOMAL PROTEIN OF 131 KDA"/>
    <property type="match status" value="1"/>
</dbReference>
<feature type="compositionally biased region" description="Low complexity" evidence="2">
    <location>
        <begin position="93"/>
        <end position="117"/>
    </location>
</feature>
<protein>
    <submittedName>
        <fullName evidence="3">CP131 protein</fullName>
    </submittedName>
</protein>
<organism evidence="3 4">
    <name type="scientific">Pomatorhinus ruficollis</name>
    <name type="common">streak-breasted scimitar babbler</name>
    <dbReference type="NCBI Taxonomy" id="932028"/>
    <lineage>
        <taxon>Eukaryota</taxon>
        <taxon>Metazoa</taxon>
        <taxon>Chordata</taxon>
        <taxon>Craniata</taxon>
        <taxon>Vertebrata</taxon>
        <taxon>Euteleostomi</taxon>
        <taxon>Archelosauria</taxon>
        <taxon>Archosauria</taxon>
        <taxon>Dinosauria</taxon>
        <taxon>Saurischia</taxon>
        <taxon>Theropoda</taxon>
        <taxon>Coelurosauria</taxon>
        <taxon>Aves</taxon>
        <taxon>Neognathae</taxon>
        <taxon>Neoaves</taxon>
        <taxon>Telluraves</taxon>
        <taxon>Australaves</taxon>
        <taxon>Passeriformes</taxon>
        <taxon>Sylvioidea</taxon>
        <taxon>Timaliidae</taxon>
        <taxon>Pomatorhinus</taxon>
    </lineage>
</organism>
<keyword evidence="1" id="KW-0175">Coiled coil</keyword>
<dbReference type="GO" id="GO:0010824">
    <property type="term" value="P:regulation of centrosome duplication"/>
    <property type="evidence" value="ECO:0007669"/>
    <property type="project" value="TreeGrafter"/>
</dbReference>
<proteinExistence type="predicted"/>
<keyword evidence="4" id="KW-1185">Reference proteome</keyword>
<feature type="coiled-coil region" evidence="1">
    <location>
        <begin position="269"/>
        <end position="325"/>
    </location>
</feature>
<name>A0A7L4JH66_9PASS</name>
<feature type="compositionally biased region" description="Basic and acidic residues" evidence="2">
    <location>
        <begin position="49"/>
        <end position="68"/>
    </location>
</feature>
<dbReference type="GO" id="GO:0034451">
    <property type="term" value="C:centriolar satellite"/>
    <property type="evidence" value="ECO:0007669"/>
    <property type="project" value="TreeGrafter"/>
</dbReference>
<feature type="compositionally biased region" description="Low complexity" evidence="2">
    <location>
        <begin position="627"/>
        <end position="641"/>
    </location>
</feature>
<dbReference type="EMBL" id="VZSW01003099">
    <property type="protein sequence ID" value="NXY39175.1"/>
    <property type="molecule type" value="Genomic_DNA"/>
</dbReference>
<feature type="non-terminal residue" evidence="3">
    <location>
        <position position="700"/>
    </location>
</feature>
<dbReference type="InterPro" id="IPR030465">
    <property type="entry name" value="CEP131"/>
</dbReference>
<dbReference type="PANTHER" id="PTHR31540">
    <property type="entry name" value="CENTROSOMAL PROTEIN OF 131 KDA"/>
    <property type="match status" value="1"/>
</dbReference>
<evidence type="ECO:0000313" key="3">
    <source>
        <dbReference type="EMBL" id="NXY39175.1"/>
    </source>
</evidence>
<gene>
    <name evidence="3" type="primary">Cep131</name>
    <name evidence="3" type="ORF">PORRUF_R13661</name>
</gene>
<feature type="compositionally biased region" description="Polar residues" evidence="2">
    <location>
        <begin position="82"/>
        <end position="92"/>
    </location>
</feature>
<reference evidence="3 4" key="1">
    <citation type="submission" date="2020-02" db="EMBL/GenBank/DDBJ databases">
        <title>Bird 10,000 Genomes (B10K) Project - Family phase.</title>
        <authorList>
            <person name="Zhang G."/>
        </authorList>
    </citation>
    <scope>NUCLEOTIDE SEQUENCE [LARGE SCALE GENOMIC DNA]</scope>
    <source>
        <strain evidence="3">B10K-IZ-033-81</strain>
        <tissue evidence="3">Muscle</tissue>
    </source>
</reference>
<dbReference type="Proteomes" id="UP000572837">
    <property type="component" value="Unassembled WGS sequence"/>
</dbReference>
<comment type="caution">
    <text evidence="3">The sequence shown here is derived from an EMBL/GenBank/DDBJ whole genome shotgun (WGS) entry which is preliminary data.</text>
</comment>
<feature type="region of interest" description="Disordered" evidence="2">
    <location>
        <begin position="42"/>
        <end position="149"/>
    </location>
</feature>
<evidence type="ECO:0000256" key="1">
    <source>
        <dbReference type="SAM" id="Coils"/>
    </source>
</evidence>
<feature type="region of interest" description="Disordered" evidence="2">
    <location>
        <begin position="1"/>
        <end position="22"/>
    </location>
</feature>
<feature type="non-terminal residue" evidence="3">
    <location>
        <position position="1"/>
    </location>
</feature>
<dbReference type="GO" id="GO:0035735">
    <property type="term" value="P:intraciliary transport involved in cilium assembly"/>
    <property type="evidence" value="ECO:0007669"/>
    <property type="project" value="InterPro"/>
</dbReference>
<feature type="coiled-coil region" evidence="1">
    <location>
        <begin position="380"/>
        <end position="514"/>
    </location>
</feature>
<dbReference type="AlphaFoldDB" id="A0A7L4JH66"/>
<feature type="region of interest" description="Disordered" evidence="2">
    <location>
        <begin position="621"/>
        <end position="641"/>
    </location>
</feature>
<evidence type="ECO:0000313" key="4">
    <source>
        <dbReference type="Proteomes" id="UP000572837"/>
    </source>
</evidence>
<dbReference type="GO" id="GO:0005929">
    <property type="term" value="C:cilium"/>
    <property type="evidence" value="ECO:0007669"/>
    <property type="project" value="GOC"/>
</dbReference>
<evidence type="ECO:0000256" key="2">
    <source>
        <dbReference type="SAM" id="MobiDB-lite"/>
    </source>
</evidence>
<sequence length="700" mass="81423">KERQQRMEEGNILDLQERKDEERRKIREEKARLARHAAIQELQQKRAQKASETKRSAEELVLVKESRRVPKKKPGAKPASARNVSLAGSLTKANNAEANSPSAAGELEGSSLGALGSMPSPDPRAEDKLQDVSSRGTGNEDLETAVTAGSRAPSKVTLNELLDTLRLLEEEPELLPPPKLLKKDRCAWMDRVSWGLRLLCPSLDSDGCLVRNRALPGKVVEELGVGDGETQQRELTDRHVKQTEKELSHQLRLQREQYEAAIQRHLAFIDQLLDDKKVLSEKCEAVVAELKQVDHKYGQKITQMQEQHELEIKKLKELMSATEKVRREKWIEEKTKKIKEITVKGLEPEIQKLVAKHREDIRQLKLLHEAELLRSDERAAQHYGRQAQELRGLLEREREEQSQRERERARQRCEQQLEQEEQALELQRRRLYAEVAEEKERLSQQAARQRAEAEELRRQLEANSSALTRALRDEYAKEKEDQERRHQAELKVLKDQLELEKQAWEANYVKKEEAWLLSRERELREEMRKERDKEIELVIQRLEADTSLAKEECERAAENRIKRIRDKYEVELQELEQSERKLQERCNELKGRLAELEGESIRLQGLLKHKEQELEEIRKVSEEQSQGPAWPVPGCAGPAGPGAQRLTEVVWQEFEDRLVGTEEESARLKAELAELRARQHLELDRLLREKDQELEEVHRR</sequence>